<organism evidence="2 3">
    <name type="scientific">Hymenoscyphus albidus</name>
    <dbReference type="NCBI Taxonomy" id="595503"/>
    <lineage>
        <taxon>Eukaryota</taxon>
        <taxon>Fungi</taxon>
        <taxon>Dikarya</taxon>
        <taxon>Ascomycota</taxon>
        <taxon>Pezizomycotina</taxon>
        <taxon>Leotiomycetes</taxon>
        <taxon>Helotiales</taxon>
        <taxon>Helotiaceae</taxon>
        <taxon>Hymenoscyphus</taxon>
    </lineage>
</organism>
<dbReference type="PROSITE" id="PS50011">
    <property type="entry name" value="PROTEIN_KINASE_DOM"/>
    <property type="match status" value="1"/>
</dbReference>
<dbReference type="InterPro" id="IPR056002">
    <property type="entry name" value="DUF7580"/>
</dbReference>
<dbReference type="Proteomes" id="UP000701801">
    <property type="component" value="Unassembled WGS sequence"/>
</dbReference>
<dbReference type="PANTHER" id="PTHR37542">
    <property type="entry name" value="HELO DOMAIN-CONTAINING PROTEIN-RELATED"/>
    <property type="match status" value="1"/>
</dbReference>
<evidence type="ECO:0000313" key="3">
    <source>
        <dbReference type="Proteomes" id="UP000701801"/>
    </source>
</evidence>
<proteinExistence type="predicted"/>
<dbReference type="Pfam" id="PF24476">
    <property type="entry name" value="DUF7580"/>
    <property type="match status" value="1"/>
</dbReference>
<name>A0A9N9Q7W8_9HELO</name>
<dbReference type="AlphaFoldDB" id="A0A9N9Q7W8"/>
<dbReference type="PANTHER" id="PTHR37542:SF3">
    <property type="entry name" value="PRION-INHIBITION AND PROPAGATION HELO DOMAIN-CONTAINING PROTEIN"/>
    <property type="match status" value="1"/>
</dbReference>
<dbReference type="SUPFAM" id="SSF56112">
    <property type="entry name" value="Protein kinase-like (PK-like)"/>
    <property type="match status" value="2"/>
</dbReference>
<dbReference type="GO" id="GO:0004672">
    <property type="term" value="F:protein kinase activity"/>
    <property type="evidence" value="ECO:0007669"/>
    <property type="project" value="InterPro"/>
</dbReference>
<keyword evidence="3" id="KW-1185">Reference proteome</keyword>
<dbReference type="Pfam" id="PF00069">
    <property type="entry name" value="Pkinase"/>
    <property type="match status" value="1"/>
</dbReference>
<dbReference type="SMART" id="SM00220">
    <property type="entry name" value="S_TKc"/>
    <property type="match status" value="1"/>
</dbReference>
<dbReference type="Gene3D" id="1.10.510.10">
    <property type="entry name" value="Transferase(Phosphotransferase) domain 1"/>
    <property type="match status" value="2"/>
</dbReference>
<feature type="domain" description="Protein kinase" evidence="1">
    <location>
        <begin position="27"/>
        <end position="348"/>
    </location>
</feature>
<gene>
    <name evidence="2" type="ORF">HYALB_00007917</name>
</gene>
<dbReference type="InterPro" id="IPR011009">
    <property type="entry name" value="Kinase-like_dom_sf"/>
</dbReference>
<protein>
    <recommendedName>
        <fullName evidence="1">Protein kinase domain-containing protein</fullName>
    </recommendedName>
</protein>
<dbReference type="InterPro" id="IPR000719">
    <property type="entry name" value="Prot_kinase_dom"/>
</dbReference>
<evidence type="ECO:0000313" key="2">
    <source>
        <dbReference type="EMBL" id="CAG8977221.1"/>
    </source>
</evidence>
<reference evidence="2" key="1">
    <citation type="submission" date="2021-07" db="EMBL/GenBank/DDBJ databases">
        <authorList>
            <person name="Durling M."/>
        </authorList>
    </citation>
    <scope>NUCLEOTIDE SEQUENCE</scope>
</reference>
<evidence type="ECO:0000259" key="1">
    <source>
        <dbReference type="PROSITE" id="PS50011"/>
    </source>
</evidence>
<accession>A0A9N9Q7W8</accession>
<dbReference type="EMBL" id="CAJVRM010000208">
    <property type="protein sequence ID" value="CAG8977221.1"/>
    <property type="molecule type" value="Genomic_DNA"/>
</dbReference>
<dbReference type="OrthoDB" id="4062651at2759"/>
<sequence length="800" mass="91049">MSSIPVLSGNERDLFRYATIVRETNVKTFAILLLNGHSTHILELLFRREADSRIPYTEQGLYFLPLLVARTFVERQWEFHPDVKIARKELSDGDDGSKESAILDLLQTLHYPNIVEFLGSYMHHGVHNLLFSLMSMDLKKLLTEVPSIDPHLIYCGMYGLADALSKVHNFTLKDGDIEVTKIGYHHDLRPANILVNDGIFMLADFGLSKLKPDDQDSKSRLRGGHDDYLGPEAFNEVDLINGTVGRAMDVWAFGCILAQVASFIERRSVEEFRATRKETHGGVFSRTDNAFHLDNKIKPSVDRWLADLIQSPGDKQVRELVELARVMLNPNPWTRKPISAVTSSLALLALLSKVEAVVSHFEDISYDRNCRKEDFNIILLLEQKRFEAWKLAFDRLHQDDKLKNINAVLDNLTKLQLVLRSDGVAAQASSGCPPQTREPLNDIWKTVDLVWATLAEEARMRMYELWSRAVCDIQDIDILAAICRASKPERYRLVGSNAAMRYMSCIISESISEGGRSRRKGKMRAMIEWKEYDTRWQDGPGDKLRGQWMHWNDFLTAWATFMSHAIFGSALYPLDRLNACNATSNHRLYSMNNIIRLTDPDVTDTVRPDLGEIFLLAKDLSSCLLVLHDAGWFHRNISSHHVIVFSPSTEEVYQHIASAVLAGFNDGREEASGYTLGPKQEFPHYQQPLYRQGTPFRLSFDYFGLGIVLLELGLWRPISLLKDDHSDIHSAEEFRNKLLISYVPQLGEKMGALYREAVRFCLDAEAELQSAQEGAHTERSGFARDLFKVKVVEPLSRCFA</sequence>
<dbReference type="GO" id="GO:0005524">
    <property type="term" value="F:ATP binding"/>
    <property type="evidence" value="ECO:0007669"/>
    <property type="project" value="InterPro"/>
</dbReference>
<comment type="caution">
    <text evidence="2">The sequence shown here is derived from an EMBL/GenBank/DDBJ whole genome shotgun (WGS) entry which is preliminary data.</text>
</comment>